<sequence>MSAFNQAMLAKQLCRLITQSDSLISRIWKQQYFPSSKLYEVSCSSGLLLHWRSILATRDSIGAGSQWQIGSGRLVQVWRIDGFLDLFLSG</sequence>
<comment type="caution">
    <text evidence="1">The sequence shown here is derived from an EMBL/GenBank/DDBJ whole genome shotgun (WGS) entry which is preliminary data.</text>
</comment>
<protein>
    <submittedName>
        <fullName evidence="1">Uncharacterized protein</fullName>
    </submittedName>
</protein>
<dbReference type="AlphaFoldDB" id="A0AAW2JTN6"/>
<dbReference type="EMBL" id="JACGWK010000512">
    <property type="protein sequence ID" value="KAL0298010.1"/>
    <property type="molecule type" value="Genomic_DNA"/>
</dbReference>
<proteinExistence type="predicted"/>
<accession>A0AAW2JTN6</accession>
<reference evidence="1" key="2">
    <citation type="journal article" date="2024" name="Plant">
        <title>Genomic evolution and insights into agronomic trait innovations of Sesamum species.</title>
        <authorList>
            <person name="Miao H."/>
            <person name="Wang L."/>
            <person name="Qu L."/>
            <person name="Liu H."/>
            <person name="Sun Y."/>
            <person name="Le M."/>
            <person name="Wang Q."/>
            <person name="Wei S."/>
            <person name="Zheng Y."/>
            <person name="Lin W."/>
            <person name="Duan Y."/>
            <person name="Cao H."/>
            <person name="Xiong S."/>
            <person name="Wang X."/>
            <person name="Wei L."/>
            <person name="Li C."/>
            <person name="Ma Q."/>
            <person name="Ju M."/>
            <person name="Zhao R."/>
            <person name="Li G."/>
            <person name="Mu C."/>
            <person name="Tian Q."/>
            <person name="Mei H."/>
            <person name="Zhang T."/>
            <person name="Gao T."/>
            <person name="Zhang H."/>
        </authorList>
    </citation>
    <scope>NUCLEOTIDE SEQUENCE</scope>
    <source>
        <strain evidence="1">G01</strain>
    </source>
</reference>
<feature type="non-terminal residue" evidence="1">
    <location>
        <position position="90"/>
    </location>
</feature>
<organism evidence="1">
    <name type="scientific">Sesamum angustifolium</name>
    <dbReference type="NCBI Taxonomy" id="2727405"/>
    <lineage>
        <taxon>Eukaryota</taxon>
        <taxon>Viridiplantae</taxon>
        <taxon>Streptophyta</taxon>
        <taxon>Embryophyta</taxon>
        <taxon>Tracheophyta</taxon>
        <taxon>Spermatophyta</taxon>
        <taxon>Magnoliopsida</taxon>
        <taxon>eudicotyledons</taxon>
        <taxon>Gunneridae</taxon>
        <taxon>Pentapetalae</taxon>
        <taxon>asterids</taxon>
        <taxon>lamiids</taxon>
        <taxon>Lamiales</taxon>
        <taxon>Pedaliaceae</taxon>
        <taxon>Sesamum</taxon>
    </lineage>
</organism>
<gene>
    <name evidence="1" type="ORF">Sangu_3166100</name>
</gene>
<reference evidence="1" key="1">
    <citation type="submission" date="2020-06" db="EMBL/GenBank/DDBJ databases">
        <authorList>
            <person name="Li T."/>
            <person name="Hu X."/>
            <person name="Zhang T."/>
            <person name="Song X."/>
            <person name="Zhang H."/>
            <person name="Dai N."/>
            <person name="Sheng W."/>
            <person name="Hou X."/>
            <person name="Wei L."/>
        </authorList>
    </citation>
    <scope>NUCLEOTIDE SEQUENCE</scope>
    <source>
        <strain evidence="1">G01</strain>
        <tissue evidence="1">Leaf</tissue>
    </source>
</reference>
<name>A0AAW2JTN6_9LAMI</name>
<evidence type="ECO:0000313" key="1">
    <source>
        <dbReference type="EMBL" id="KAL0298010.1"/>
    </source>
</evidence>